<dbReference type="NCBIfam" id="TIGR02521">
    <property type="entry name" value="type_IV_pilW"/>
    <property type="match status" value="1"/>
</dbReference>
<feature type="repeat" description="TPR" evidence="3">
    <location>
        <begin position="92"/>
        <end position="125"/>
    </location>
</feature>
<protein>
    <submittedName>
        <fullName evidence="5">Beta-barrel assembly-enhancing protease</fullName>
    </submittedName>
</protein>
<gene>
    <name evidence="5" type="primary">bepA_1</name>
    <name evidence="5" type="ORF">GAK30_00952</name>
</gene>
<sequence length="276" mass="30153">MLFHLPQHGWRIAVAGLLAAASLMAGCATAPAAEARRSTEDATAAPSLFMTSDAHRRAQARLRLATAYYEQGRLDIALEEVQQSLAHDPRDADAYSLLGLIRQRQGQPDEAQRSLRRALALRPGRGELLHNLGYVQCEAGQYADAQRQFALAVADPAYTEQEKTGAVSAWCHARAGDLAQAEAAWRQVLERDRSHAAANYELASLLHADGRSEQARAYLRRLNNSDQASAGSLALGVEVERALGHPDTAWQLAEQLRRRYPDSLELAAQARGGIEK</sequence>
<feature type="repeat" description="TPR" evidence="3">
    <location>
        <begin position="58"/>
        <end position="91"/>
    </location>
</feature>
<dbReference type="PANTHER" id="PTHR45586">
    <property type="entry name" value="TPR REPEAT-CONTAINING PROTEIN PA4667"/>
    <property type="match status" value="1"/>
</dbReference>
<dbReference type="SMART" id="SM00028">
    <property type="entry name" value="TPR"/>
    <property type="match status" value="3"/>
</dbReference>
<dbReference type="InterPro" id="IPR011990">
    <property type="entry name" value="TPR-like_helical_dom_sf"/>
</dbReference>
<keyword evidence="5" id="KW-0645">Protease</keyword>
<keyword evidence="1" id="KW-0677">Repeat</keyword>
<dbReference type="GO" id="GO:0008233">
    <property type="term" value="F:peptidase activity"/>
    <property type="evidence" value="ECO:0007669"/>
    <property type="project" value="UniProtKB-KW"/>
</dbReference>
<accession>A0A7V8JRJ8</accession>
<evidence type="ECO:0000313" key="5">
    <source>
        <dbReference type="EMBL" id="KAF1022795.1"/>
    </source>
</evidence>
<name>A0A7V8JRJ8_9BURK</name>
<evidence type="ECO:0000256" key="1">
    <source>
        <dbReference type="ARBA" id="ARBA00022737"/>
    </source>
</evidence>
<proteinExistence type="predicted"/>
<feature type="signal peptide" evidence="4">
    <location>
        <begin position="1"/>
        <end position="32"/>
    </location>
</feature>
<dbReference type="PROSITE" id="PS50005">
    <property type="entry name" value="TPR"/>
    <property type="match status" value="2"/>
</dbReference>
<keyword evidence="4" id="KW-0732">Signal</keyword>
<evidence type="ECO:0000256" key="2">
    <source>
        <dbReference type="ARBA" id="ARBA00022803"/>
    </source>
</evidence>
<dbReference type="Gene3D" id="1.25.40.10">
    <property type="entry name" value="Tetratricopeptide repeat domain"/>
    <property type="match status" value="1"/>
</dbReference>
<keyword evidence="5" id="KW-0378">Hydrolase</keyword>
<dbReference type="InterPro" id="IPR019734">
    <property type="entry name" value="TPR_rpt"/>
</dbReference>
<comment type="caution">
    <text evidence="5">The sequence shown here is derived from an EMBL/GenBank/DDBJ whole genome shotgun (WGS) entry which is preliminary data.</text>
</comment>
<feature type="chain" id="PRO_5030885549" evidence="4">
    <location>
        <begin position="33"/>
        <end position="276"/>
    </location>
</feature>
<dbReference type="AlphaFoldDB" id="A0A7V8JRJ8"/>
<dbReference type="InterPro" id="IPR013360">
    <property type="entry name" value="Pilus_4_PilW"/>
</dbReference>
<dbReference type="Pfam" id="PF13432">
    <property type="entry name" value="TPR_16"/>
    <property type="match status" value="1"/>
</dbReference>
<dbReference type="GO" id="GO:0006508">
    <property type="term" value="P:proteolysis"/>
    <property type="evidence" value="ECO:0007669"/>
    <property type="project" value="UniProtKB-KW"/>
</dbReference>
<dbReference type="Pfam" id="PF13414">
    <property type="entry name" value="TPR_11"/>
    <property type="match status" value="1"/>
</dbReference>
<dbReference type="InterPro" id="IPR051012">
    <property type="entry name" value="CellSynth/LPSAsmb/PSIAsmb"/>
</dbReference>
<keyword evidence="2 3" id="KW-0802">TPR repeat</keyword>
<dbReference type="PANTHER" id="PTHR45586:SF1">
    <property type="entry name" value="LIPOPOLYSACCHARIDE ASSEMBLY PROTEIN B"/>
    <property type="match status" value="1"/>
</dbReference>
<reference evidence="6" key="1">
    <citation type="journal article" date="2020" name="MBio">
        <title>Horizontal gene transfer to a defensive symbiont with a reduced genome amongst a multipartite beetle microbiome.</title>
        <authorList>
            <person name="Waterworth S.C."/>
            <person name="Florez L.V."/>
            <person name="Rees E.R."/>
            <person name="Hertweck C."/>
            <person name="Kaltenpoth M."/>
            <person name="Kwan J.C."/>
        </authorList>
    </citation>
    <scope>NUCLEOTIDE SEQUENCE [LARGE SCALE GENOMIC DNA]</scope>
</reference>
<evidence type="ECO:0000313" key="6">
    <source>
        <dbReference type="Proteomes" id="UP000461670"/>
    </source>
</evidence>
<dbReference type="EMBL" id="WNDQ01000009">
    <property type="protein sequence ID" value="KAF1022795.1"/>
    <property type="molecule type" value="Genomic_DNA"/>
</dbReference>
<dbReference type="Proteomes" id="UP000461670">
    <property type="component" value="Unassembled WGS sequence"/>
</dbReference>
<dbReference type="SUPFAM" id="SSF48452">
    <property type="entry name" value="TPR-like"/>
    <property type="match status" value="1"/>
</dbReference>
<organism evidence="5 6">
    <name type="scientific">Paracidovorax wautersii</name>
    <dbReference type="NCBI Taxonomy" id="1177982"/>
    <lineage>
        <taxon>Bacteria</taxon>
        <taxon>Pseudomonadati</taxon>
        <taxon>Pseudomonadota</taxon>
        <taxon>Betaproteobacteria</taxon>
        <taxon>Burkholderiales</taxon>
        <taxon>Comamonadaceae</taxon>
        <taxon>Paracidovorax</taxon>
    </lineage>
</organism>
<evidence type="ECO:0000256" key="4">
    <source>
        <dbReference type="SAM" id="SignalP"/>
    </source>
</evidence>
<evidence type="ECO:0000256" key="3">
    <source>
        <dbReference type="PROSITE-ProRule" id="PRU00339"/>
    </source>
</evidence>